<dbReference type="Proteomes" id="UP000275267">
    <property type="component" value="Unassembled WGS sequence"/>
</dbReference>
<proteinExistence type="predicted"/>
<name>A0A3L6TXJ1_PANMI</name>
<feature type="compositionally biased region" description="Low complexity" evidence="1">
    <location>
        <begin position="41"/>
        <end position="64"/>
    </location>
</feature>
<accession>A0A3L6TXJ1</accession>
<organism evidence="2 3">
    <name type="scientific">Panicum miliaceum</name>
    <name type="common">Proso millet</name>
    <name type="synonym">Broomcorn millet</name>
    <dbReference type="NCBI Taxonomy" id="4540"/>
    <lineage>
        <taxon>Eukaryota</taxon>
        <taxon>Viridiplantae</taxon>
        <taxon>Streptophyta</taxon>
        <taxon>Embryophyta</taxon>
        <taxon>Tracheophyta</taxon>
        <taxon>Spermatophyta</taxon>
        <taxon>Magnoliopsida</taxon>
        <taxon>Liliopsida</taxon>
        <taxon>Poales</taxon>
        <taxon>Poaceae</taxon>
        <taxon>PACMAD clade</taxon>
        <taxon>Panicoideae</taxon>
        <taxon>Panicodae</taxon>
        <taxon>Paniceae</taxon>
        <taxon>Panicinae</taxon>
        <taxon>Panicum</taxon>
        <taxon>Panicum sect. Panicum</taxon>
    </lineage>
</organism>
<comment type="caution">
    <text evidence="2">The sequence shown here is derived from an EMBL/GenBank/DDBJ whole genome shotgun (WGS) entry which is preliminary data.</text>
</comment>
<gene>
    <name evidence="2" type="ORF">C2845_PM01G37490</name>
</gene>
<dbReference type="AlphaFoldDB" id="A0A3L6TXJ1"/>
<evidence type="ECO:0000313" key="3">
    <source>
        <dbReference type="Proteomes" id="UP000275267"/>
    </source>
</evidence>
<keyword evidence="3" id="KW-1185">Reference proteome</keyword>
<sequence>MATPRRAAGCDGAADKEPGMQSGAGGQRLVFLGNGDGGGEEAAALSGADAGRLGAPDPAPKGADPVPPSADLRAAPAARSGHGSCWRWPAWRDATERAPGGRWCSVRLSPLVVGLARWMVVRAEGRWALWYPTSRQWRGPARACGSAMVARPGWPGLCSSSGNIHGTMVLLRVVPGHPSGADFAVATGGGAVASDATRLADATRRHGAGRLRAVGRAYAPGESLGRHSC</sequence>
<reference evidence="3" key="1">
    <citation type="journal article" date="2019" name="Nat. Commun.">
        <title>The genome of broomcorn millet.</title>
        <authorList>
            <person name="Zou C."/>
            <person name="Miki D."/>
            <person name="Li D."/>
            <person name="Tang Q."/>
            <person name="Xiao L."/>
            <person name="Rajput S."/>
            <person name="Deng P."/>
            <person name="Jia W."/>
            <person name="Huang R."/>
            <person name="Zhang M."/>
            <person name="Sun Y."/>
            <person name="Hu J."/>
            <person name="Fu X."/>
            <person name="Schnable P.S."/>
            <person name="Li F."/>
            <person name="Zhang H."/>
            <person name="Feng B."/>
            <person name="Zhu X."/>
            <person name="Liu R."/>
            <person name="Schnable J.C."/>
            <person name="Zhu J.-K."/>
            <person name="Zhang H."/>
        </authorList>
    </citation>
    <scope>NUCLEOTIDE SEQUENCE [LARGE SCALE GENOMIC DNA]</scope>
</reference>
<dbReference type="EMBL" id="PQIB02000001">
    <property type="protein sequence ID" value="RLN43244.1"/>
    <property type="molecule type" value="Genomic_DNA"/>
</dbReference>
<protein>
    <submittedName>
        <fullName evidence="2">Uncharacterized protein</fullName>
    </submittedName>
</protein>
<evidence type="ECO:0000313" key="2">
    <source>
        <dbReference type="EMBL" id="RLN43244.1"/>
    </source>
</evidence>
<evidence type="ECO:0000256" key="1">
    <source>
        <dbReference type="SAM" id="MobiDB-lite"/>
    </source>
</evidence>
<feature type="region of interest" description="Disordered" evidence="1">
    <location>
        <begin position="1"/>
        <end position="83"/>
    </location>
</feature>